<dbReference type="EMBL" id="CM031821">
    <property type="protein sequence ID" value="KAG6631636.1"/>
    <property type="molecule type" value="Genomic_DNA"/>
</dbReference>
<proteinExistence type="predicted"/>
<dbReference type="PANTHER" id="PTHR37721:SF1">
    <property type="entry name" value="OS05G0464200 PROTEIN"/>
    <property type="match status" value="1"/>
</dbReference>
<dbReference type="Proteomes" id="UP000811246">
    <property type="component" value="Chromosome 13"/>
</dbReference>
<feature type="region of interest" description="Disordered" evidence="1">
    <location>
        <begin position="1"/>
        <end position="22"/>
    </location>
</feature>
<reference evidence="2" key="1">
    <citation type="submission" date="2020-12" db="EMBL/GenBank/DDBJ databases">
        <title>WGS assembly of Carya illinoinensis cv. Pawnee.</title>
        <authorList>
            <person name="Platts A."/>
            <person name="Shu S."/>
            <person name="Wright S."/>
            <person name="Barry K."/>
            <person name="Edger P."/>
            <person name="Pires J.C."/>
            <person name="Schmutz J."/>
        </authorList>
    </citation>
    <scope>NUCLEOTIDE SEQUENCE</scope>
    <source>
        <tissue evidence="2">Leaf</tissue>
    </source>
</reference>
<feature type="compositionally biased region" description="Low complexity" evidence="1">
    <location>
        <begin position="52"/>
        <end position="81"/>
    </location>
</feature>
<accession>A0A8T1NIC9</accession>
<evidence type="ECO:0000256" key="1">
    <source>
        <dbReference type="SAM" id="MobiDB-lite"/>
    </source>
</evidence>
<comment type="caution">
    <text evidence="2">The sequence shown here is derived from an EMBL/GenBank/DDBJ whole genome shotgun (WGS) entry which is preliminary data.</text>
</comment>
<gene>
    <name evidence="2" type="ORF">CIPAW_13G104300</name>
    <name evidence="3" type="ORF">I3842_13G103200</name>
</gene>
<dbReference type="Proteomes" id="UP000811609">
    <property type="component" value="Chromosome 13"/>
</dbReference>
<feature type="region of interest" description="Disordered" evidence="1">
    <location>
        <begin position="48"/>
        <end position="89"/>
    </location>
</feature>
<sequence>MASASTNPEKKKNASFPPKRGQIKAQIFESLAETVVSAFSRLGEALGRIRGSEGSSGRSSVSSTPNPSVSSTPNPSASSTPHPCAYNSD</sequence>
<reference evidence="3" key="2">
    <citation type="submission" date="2021-01" db="EMBL/GenBank/DDBJ databases">
        <authorList>
            <person name="Lovell J.T."/>
            <person name="Bentley N."/>
            <person name="Bhattarai G."/>
            <person name="Jenkins J.W."/>
            <person name="Sreedasyam A."/>
            <person name="Alarcon Y."/>
            <person name="Bock C."/>
            <person name="Boston L."/>
            <person name="Carlson J."/>
            <person name="Cervantes K."/>
            <person name="Clermont K."/>
            <person name="Krom N."/>
            <person name="Kubenka K."/>
            <person name="Mamidi S."/>
            <person name="Mattison C."/>
            <person name="Monteros M."/>
            <person name="Pisani C."/>
            <person name="Plott C."/>
            <person name="Rajasekar S."/>
            <person name="Rhein H.S."/>
            <person name="Rohla C."/>
            <person name="Song M."/>
            <person name="Hilaire R.S."/>
            <person name="Shu S."/>
            <person name="Wells L."/>
            <person name="Wang X."/>
            <person name="Webber J."/>
            <person name="Heerema R.J."/>
            <person name="Klein P."/>
            <person name="Conner P."/>
            <person name="Grauke L."/>
            <person name="Grimwood J."/>
            <person name="Schmutz J."/>
            <person name="Randall J.J."/>
        </authorList>
    </citation>
    <scope>NUCLEOTIDE SEQUENCE</scope>
    <source>
        <tissue evidence="3">Leaf</tissue>
    </source>
</reference>
<organism evidence="2 4">
    <name type="scientific">Carya illinoinensis</name>
    <name type="common">Pecan</name>
    <dbReference type="NCBI Taxonomy" id="32201"/>
    <lineage>
        <taxon>Eukaryota</taxon>
        <taxon>Viridiplantae</taxon>
        <taxon>Streptophyta</taxon>
        <taxon>Embryophyta</taxon>
        <taxon>Tracheophyta</taxon>
        <taxon>Spermatophyta</taxon>
        <taxon>Magnoliopsida</taxon>
        <taxon>eudicotyledons</taxon>
        <taxon>Gunneridae</taxon>
        <taxon>Pentapetalae</taxon>
        <taxon>rosids</taxon>
        <taxon>fabids</taxon>
        <taxon>Fagales</taxon>
        <taxon>Juglandaceae</taxon>
        <taxon>Carya</taxon>
    </lineage>
</organism>
<evidence type="ECO:0000313" key="3">
    <source>
        <dbReference type="EMBL" id="KAG6681643.1"/>
    </source>
</evidence>
<evidence type="ECO:0000313" key="2">
    <source>
        <dbReference type="EMBL" id="KAG6631636.1"/>
    </source>
</evidence>
<dbReference type="EMBL" id="CM031837">
    <property type="protein sequence ID" value="KAG6681643.1"/>
    <property type="molecule type" value="Genomic_DNA"/>
</dbReference>
<evidence type="ECO:0000313" key="4">
    <source>
        <dbReference type="Proteomes" id="UP000811609"/>
    </source>
</evidence>
<name>A0A8T1NIC9_CARIL</name>
<dbReference type="OrthoDB" id="1729447at2759"/>
<keyword evidence="4" id="KW-1185">Reference proteome</keyword>
<protein>
    <submittedName>
        <fullName evidence="2">Uncharacterized protein</fullName>
    </submittedName>
</protein>
<dbReference type="PANTHER" id="PTHR37721">
    <property type="entry name" value="OS05G0464200 PROTEIN"/>
    <property type="match status" value="1"/>
</dbReference>
<dbReference type="AlphaFoldDB" id="A0A8T1NIC9"/>